<dbReference type="SMART" id="SM00028">
    <property type="entry name" value="TPR"/>
    <property type="match status" value="14"/>
</dbReference>
<dbReference type="PROSITE" id="PS50005">
    <property type="entry name" value="TPR"/>
    <property type="match status" value="8"/>
</dbReference>
<comment type="caution">
    <text evidence="5">The sequence shown here is derived from an EMBL/GenBank/DDBJ whole genome shotgun (WGS) entry which is preliminary data.</text>
</comment>
<dbReference type="Pfam" id="PF13181">
    <property type="entry name" value="TPR_8"/>
    <property type="match status" value="5"/>
</dbReference>
<keyword evidence="2 3" id="KW-0802">TPR repeat</keyword>
<proteinExistence type="predicted"/>
<dbReference type="SUPFAM" id="SSF48452">
    <property type="entry name" value="TPR-like"/>
    <property type="match status" value="5"/>
</dbReference>
<feature type="domain" description="Peptidase C39-like" evidence="4">
    <location>
        <begin position="303"/>
        <end position="411"/>
    </location>
</feature>
<evidence type="ECO:0000256" key="1">
    <source>
        <dbReference type="ARBA" id="ARBA00022737"/>
    </source>
</evidence>
<gene>
    <name evidence="5" type="ORF">AV656_09200</name>
</gene>
<sequence length="1400" mass="161245">MNTKQITELLDTHQYQDALKLFTEAFQKPEPVKLSAIREFLDQPEETIQEILTIMDAALMSRWGRIVARYSHRKLKTPNTLIWYCQELIDENKLIEAEELLKNLEKSDLPAKTAEKLYFNLADLLIRMRRFNEGRLYLEKCAGLTTESMAIRESYYYLYRGEWTEATQLLEDGKQDEKNGEIAYALLAQHYSLRGDYGKAELAVNEGLNEYPFCPKLLAEKIRILYAQKNWPQMRETISVLNRISPFHDYRKLFGFYEATSLYKEQKWGELEQFLSVHPDLRQDTLFKRFSSSKAHTAKQLSYRQVVQNYNYCLPASAEMLLSMFSAEITQEAIAEAIFENNGSQVSKVISFFRETGYHSVLFHGNEERYKKLIDLGAGVLITIDYPIESHVQVLTGYDDHLEVFTVQDPNFREVHTVDYEELDKEFGNNHALSLAVLPISEKAKLKFLDEREHEIAGRMLLLTENCDQPLSLEDTEFLRVHMEHPIVAIYSAKYLSRMIDKNMLEGMIQVLNQTLSDSVYRDLITALAYVQANEGDMARKVLEGMTGGSRISTYWYLLGRLSADKGEFQQAAGEFRRAAELEPNDSSLWSYQAISVTHAGDLSEGLRLSEIALEINGTDDFALVNHGMILFSAGRYEEARDCFTKALRIKKNSSHIWFERACCDLELEKYHQAVRGFSVAISLDPANPQPYRDLALIYELVHEDAEAAEAMLRKGLEATENAYLLLVEMGEHGERSKNIEMARSYYTKATEKEPENPEAWVSLATLIKEEGNLDEFLRTMNGLKERFGGSHEFLINGGKLICEAAGQSEDPGTYMEQGLGFMEEGIRMVGISLHEALELYTGMIRDSLSYRRGIRFLEDERSGKEDDRLFLFHAGALYGDSGNYGKAKKYLEQALELKEEILTLSKLGDIHFKMEDNEQAVLYYKRVLKLDPSNEQAFLDLASVANKTENRHEELHYLLEAFKVNPYAIPVEKAADLMDQQQLRKFLSDIQGLDKEKFDEAFLYDSMATIYGKLGQLDREEEYLAKALEASPEMPHLLHQQAKFLFRKGEQKQARKLLLQLIESHVDEQEFYETLIEFFHGKSLGKLKTQLGTLKLPAQEISTALMYSAAALEKVVVPLMAEQTEKLGVFKKWIGAAQTTLQLGVLIDLYETAIQKNRENVQAAVWFADFYMATFLVGDAIKTLETSLSHHWDDDLAYKLVLLYIHEQETFSEKKRERHLVKAQSLLDQLQSRHQEPDYLFQLGFSLFLQGDYPKAEDTYLACLKLDPETENAHFFLGKIYAEMEQYPKAEQAMKKAIEQAPEDPDAWNELGIIYRMQDRTHEALHCIEHATTLHPDDLFFQYNRACYLSLLGRYEESSRQLERVFELDEEEMFLELSDDDEDLEPLKQAGHFPLVREG</sequence>
<feature type="repeat" description="TPR" evidence="3">
    <location>
        <begin position="1002"/>
        <end position="1035"/>
    </location>
</feature>
<dbReference type="SMART" id="SM00386">
    <property type="entry name" value="HAT"/>
    <property type="match status" value="6"/>
</dbReference>
<organism evidence="5 6">
    <name type="scientific">Bhargavaea cecembensis</name>
    <dbReference type="NCBI Taxonomy" id="394098"/>
    <lineage>
        <taxon>Bacteria</taxon>
        <taxon>Bacillati</taxon>
        <taxon>Bacillota</taxon>
        <taxon>Bacilli</taxon>
        <taxon>Bacillales</taxon>
        <taxon>Caryophanaceae</taxon>
        <taxon>Bhargavaea</taxon>
    </lineage>
</organism>
<dbReference type="InterPro" id="IPR003107">
    <property type="entry name" value="HAT"/>
</dbReference>
<keyword evidence="1" id="KW-0677">Repeat</keyword>
<dbReference type="PANTHER" id="PTHR44858:SF1">
    <property type="entry name" value="UDP-N-ACETYLGLUCOSAMINE--PEPTIDE N-ACETYLGLUCOSAMINYLTRANSFERASE SPINDLY-RELATED"/>
    <property type="match status" value="1"/>
</dbReference>
<evidence type="ECO:0000259" key="4">
    <source>
        <dbReference type="Pfam" id="PF13529"/>
    </source>
</evidence>
<feature type="repeat" description="TPR" evidence="3">
    <location>
        <begin position="553"/>
        <end position="586"/>
    </location>
</feature>
<dbReference type="RefSeq" id="WP_063181355.1">
    <property type="nucleotide sequence ID" value="NZ_LQNT01000010.1"/>
</dbReference>
<reference evidence="5 6" key="1">
    <citation type="submission" date="2016-01" db="EMBL/GenBank/DDBJ databases">
        <title>Whole genome sequencing of Bhargavaea cecembensis T14.</title>
        <authorList>
            <person name="Hong K.W."/>
        </authorList>
    </citation>
    <scope>NUCLEOTIDE SEQUENCE [LARGE SCALE GENOMIC DNA]</scope>
    <source>
        <strain evidence="5 6">T14</strain>
    </source>
</reference>
<dbReference type="Pfam" id="PF13529">
    <property type="entry name" value="Peptidase_C39_2"/>
    <property type="match status" value="1"/>
</dbReference>
<accession>A0A163F130</accession>
<dbReference type="Gene3D" id="1.25.40.10">
    <property type="entry name" value="Tetratricopeptide repeat domain"/>
    <property type="match status" value="5"/>
</dbReference>
<feature type="repeat" description="TPR" evidence="3">
    <location>
        <begin position="902"/>
        <end position="935"/>
    </location>
</feature>
<feature type="repeat" description="TPR" evidence="3">
    <location>
        <begin position="655"/>
        <end position="688"/>
    </location>
</feature>
<dbReference type="InterPro" id="IPR050498">
    <property type="entry name" value="Ycf3"/>
</dbReference>
<name>A0A163F130_9BACL</name>
<feature type="repeat" description="TPR" evidence="3">
    <location>
        <begin position="1272"/>
        <end position="1305"/>
    </location>
</feature>
<dbReference type="Pfam" id="PF13432">
    <property type="entry name" value="TPR_16"/>
    <property type="match status" value="1"/>
</dbReference>
<evidence type="ECO:0000313" key="6">
    <source>
        <dbReference type="Proteomes" id="UP000076490"/>
    </source>
</evidence>
<dbReference type="Gene3D" id="3.90.70.10">
    <property type="entry name" value="Cysteine proteinases"/>
    <property type="match status" value="1"/>
</dbReference>
<evidence type="ECO:0000256" key="3">
    <source>
        <dbReference type="PROSITE-ProRule" id="PRU00339"/>
    </source>
</evidence>
<dbReference type="InterPro" id="IPR011990">
    <property type="entry name" value="TPR-like_helical_dom_sf"/>
</dbReference>
<evidence type="ECO:0000313" key="5">
    <source>
        <dbReference type="EMBL" id="KZE37701.1"/>
    </source>
</evidence>
<dbReference type="Proteomes" id="UP000076490">
    <property type="component" value="Unassembled WGS sequence"/>
</dbReference>
<evidence type="ECO:0000256" key="2">
    <source>
        <dbReference type="ARBA" id="ARBA00022803"/>
    </source>
</evidence>
<feature type="repeat" description="TPR" evidence="3">
    <location>
        <begin position="1238"/>
        <end position="1271"/>
    </location>
</feature>
<dbReference type="InterPro" id="IPR039564">
    <property type="entry name" value="Peptidase_C39-like"/>
</dbReference>
<dbReference type="EMBL" id="LQNT01000010">
    <property type="protein sequence ID" value="KZE37701.1"/>
    <property type="molecule type" value="Genomic_DNA"/>
</dbReference>
<dbReference type="GO" id="GO:0006396">
    <property type="term" value="P:RNA processing"/>
    <property type="evidence" value="ECO:0007669"/>
    <property type="project" value="InterPro"/>
</dbReference>
<feature type="repeat" description="TPR" evidence="3">
    <location>
        <begin position="621"/>
        <end position="654"/>
    </location>
</feature>
<dbReference type="Pfam" id="PF14559">
    <property type="entry name" value="TPR_19"/>
    <property type="match status" value="1"/>
</dbReference>
<dbReference type="PANTHER" id="PTHR44858">
    <property type="entry name" value="TETRATRICOPEPTIDE REPEAT PROTEIN 6"/>
    <property type="match status" value="1"/>
</dbReference>
<protein>
    <recommendedName>
        <fullName evidence="4">Peptidase C39-like domain-containing protein</fullName>
    </recommendedName>
</protein>
<feature type="repeat" description="TPR" evidence="3">
    <location>
        <begin position="1306"/>
        <end position="1339"/>
    </location>
</feature>
<dbReference type="InterPro" id="IPR019734">
    <property type="entry name" value="TPR_rpt"/>
</dbReference>